<name>U5QH60_GLOK1</name>
<evidence type="ECO:0000256" key="1">
    <source>
        <dbReference type="SAM" id="Phobius"/>
    </source>
</evidence>
<dbReference type="KEGG" id="glj:GKIL_1982"/>
<accession>U5QH60</accession>
<keyword evidence="1" id="KW-1133">Transmembrane helix</keyword>
<dbReference type="HOGENOM" id="CLU_2601104_0_0_3"/>
<keyword evidence="1" id="KW-0472">Membrane</keyword>
<feature type="transmembrane region" description="Helical" evidence="1">
    <location>
        <begin position="35"/>
        <end position="57"/>
    </location>
</feature>
<evidence type="ECO:0000313" key="2">
    <source>
        <dbReference type="EMBL" id="AGY58228.1"/>
    </source>
</evidence>
<proteinExistence type="predicted"/>
<dbReference type="Proteomes" id="UP000017396">
    <property type="component" value="Chromosome"/>
</dbReference>
<keyword evidence="3" id="KW-1185">Reference proteome</keyword>
<dbReference type="AlphaFoldDB" id="U5QH60"/>
<evidence type="ECO:0000313" key="3">
    <source>
        <dbReference type="Proteomes" id="UP000017396"/>
    </source>
</evidence>
<sequence length="79" mass="8807">MRTESRAHDRLSYLFIALPMVLFLGLALLPGQIVFAALLAVLALVMVGTGLGVRRWLLYREAVRIERTRSQLLAGLAAW</sequence>
<reference evidence="2 3" key="1">
    <citation type="journal article" date="2013" name="PLoS ONE">
        <title>Cultivation and Complete Genome Sequencing of Gloeobacter kilaueensis sp. nov., from a Lava Cave in Kilauea Caldera, Hawai'i.</title>
        <authorList>
            <person name="Saw J.H."/>
            <person name="Schatz M."/>
            <person name="Brown M.V."/>
            <person name="Kunkel D.D."/>
            <person name="Foster J.S."/>
            <person name="Shick H."/>
            <person name="Christensen S."/>
            <person name="Hou S."/>
            <person name="Wan X."/>
            <person name="Donachie S.P."/>
        </authorList>
    </citation>
    <scope>NUCLEOTIDE SEQUENCE [LARGE SCALE GENOMIC DNA]</scope>
    <source>
        <strain evidence="3">JS</strain>
    </source>
</reference>
<dbReference type="STRING" id="1183438.GKIL_1982"/>
<organism evidence="2 3">
    <name type="scientific">Gloeobacter kilaueensis (strain ATCC BAA-2537 / CCAP 1431/1 / ULC 316 / JS1)</name>
    <dbReference type="NCBI Taxonomy" id="1183438"/>
    <lineage>
        <taxon>Bacteria</taxon>
        <taxon>Bacillati</taxon>
        <taxon>Cyanobacteriota</taxon>
        <taxon>Cyanophyceae</taxon>
        <taxon>Gloeobacterales</taxon>
        <taxon>Gloeobacteraceae</taxon>
        <taxon>Gloeobacter</taxon>
    </lineage>
</organism>
<feature type="transmembrane region" description="Helical" evidence="1">
    <location>
        <begin position="12"/>
        <end position="29"/>
    </location>
</feature>
<gene>
    <name evidence="2" type="ORF">GKIL_1982</name>
</gene>
<dbReference type="EMBL" id="CP003587">
    <property type="protein sequence ID" value="AGY58228.1"/>
    <property type="molecule type" value="Genomic_DNA"/>
</dbReference>
<keyword evidence="1" id="KW-0812">Transmembrane</keyword>
<protein>
    <submittedName>
        <fullName evidence="2">Uncharacterized protein</fullName>
    </submittedName>
</protein>
<dbReference type="RefSeq" id="WP_023173352.1">
    <property type="nucleotide sequence ID" value="NC_022600.1"/>
</dbReference>